<evidence type="ECO:0000256" key="5">
    <source>
        <dbReference type="SAM" id="MobiDB-lite"/>
    </source>
</evidence>
<keyword evidence="3 4" id="KW-0408">Iron</keyword>
<proteinExistence type="inferred from homology"/>
<dbReference type="Gene3D" id="2.60.120.330">
    <property type="entry name" value="B-lactam Antibiotic, Isopenicillin N Synthase, Chain"/>
    <property type="match status" value="2"/>
</dbReference>
<evidence type="ECO:0000256" key="4">
    <source>
        <dbReference type="RuleBase" id="RU003682"/>
    </source>
</evidence>
<feature type="compositionally biased region" description="Basic and acidic residues" evidence="5">
    <location>
        <begin position="364"/>
        <end position="373"/>
    </location>
</feature>
<keyword evidence="6" id="KW-1133">Transmembrane helix</keyword>
<dbReference type="Proteomes" id="UP000245207">
    <property type="component" value="Unassembled WGS sequence"/>
</dbReference>
<dbReference type="InterPro" id="IPR027443">
    <property type="entry name" value="IPNS-like_sf"/>
</dbReference>
<sequence length="430" mass="47614">MSGAAANSDDIGGGAVETVINISSSSDLKLIKKDKDSRWFDVELVPESYIFSPTDRPQNLDVAICDSIPVIDLAKHIQPIESILKASQEFGFFQVINHGVPEKIMSDAMSVLKEFFHMPSKEATGEVIAAYLLEINKLSFRILEMICEGLGLEPGYLSDTSEVQILSSNFYPSCPDPSLTLGILAHQDTSLITLVYQGDSTGLQFLKDGQWINVGSIPNSFVVNIGNQLEIVSNGKLRSIDHRVVTSKDKTRISIATFVNPSYDCIIEPAKALVNKNEPSRYKASRYKEYVDRNKAFGDYTVALRDVLNSHVIRLEVREPIGGTHVKTRRIGKVELNGGFWISAVVVCFIILFEVYKKAIDPKADQPENDGVKTRKNGKNKTKKIGVEVDDEKPIDKVVGESHEVQACAEVNDYSLEDYVGLSPLHSMTR</sequence>
<dbReference type="OrthoDB" id="406156at2759"/>
<evidence type="ECO:0000313" key="8">
    <source>
        <dbReference type="EMBL" id="PWA44819.1"/>
    </source>
</evidence>
<dbReference type="Pfam" id="PF03171">
    <property type="entry name" value="2OG-FeII_Oxy"/>
    <property type="match status" value="1"/>
</dbReference>
<evidence type="ECO:0000256" key="1">
    <source>
        <dbReference type="ARBA" id="ARBA00008056"/>
    </source>
</evidence>
<dbReference type="GO" id="GO:0046872">
    <property type="term" value="F:metal ion binding"/>
    <property type="evidence" value="ECO:0007669"/>
    <property type="project" value="UniProtKB-KW"/>
</dbReference>
<keyword evidence="2 4" id="KW-0479">Metal-binding</keyword>
<keyword evidence="9" id="KW-1185">Reference proteome</keyword>
<evidence type="ECO:0000259" key="7">
    <source>
        <dbReference type="PROSITE" id="PS51471"/>
    </source>
</evidence>
<keyword evidence="4" id="KW-0560">Oxidoreductase</keyword>
<dbReference type="SUPFAM" id="SSF51197">
    <property type="entry name" value="Clavaminate synthase-like"/>
    <property type="match status" value="1"/>
</dbReference>
<dbReference type="InterPro" id="IPR026992">
    <property type="entry name" value="DIOX_N"/>
</dbReference>
<dbReference type="EMBL" id="PKPP01011083">
    <property type="protein sequence ID" value="PWA44819.1"/>
    <property type="molecule type" value="Genomic_DNA"/>
</dbReference>
<dbReference type="PROSITE" id="PS51471">
    <property type="entry name" value="FE2OG_OXY"/>
    <property type="match status" value="1"/>
</dbReference>
<dbReference type="STRING" id="35608.A0A2U1L744"/>
<name>A0A2U1L744_ARTAN</name>
<evidence type="ECO:0000256" key="6">
    <source>
        <dbReference type="SAM" id="Phobius"/>
    </source>
</evidence>
<evidence type="ECO:0000256" key="2">
    <source>
        <dbReference type="ARBA" id="ARBA00022723"/>
    </source>
</evidence>
<organism evidence="8 9">
    <name type="scientific">Artemisia annua</name>
    <name type="common">Sweet wormwood</name>
    <dbReference type="NCBI Taxonomy" id="35608"/>
    <lineage>
        <taxon>Eukaryota</taxon>
        <taxon>Viridiplantae</taxon>
        <taxon>Streptophyta</taxon>
        <taxon>Embryophyta</taxon>
        <taxon>Tracheophyta</taxon>
        <taxon>Spermatophyta</taxon>
        <taxon>Magnoliopsida</taxon>
        <taxon>eudicotyledons</taxon>
        <taxon>Gunneridae</taxon>
        <taxon>Pentapetalae</taxon>
        <taxon>asterids</taxon>
        <taxon>campanulids</taxon>
        <taxon>Asterales</taxon>
        <taxon>Asteraceae</taxon>
        <taxon>Asteroideae</taxon>
        <taxon>Anthemideae</taxon>
        <taxon>Artemisiinae</taxon>
        <taxon>Artemisia</taxon>
    </lineage>
</organism>
<dbReference type="InterPro" id="IPR050295">
    <property type="entry name" value="Plant_2OG-oxidoreductases"/>
</dbReference>
<protein>
    <submittedName>
        <fullName evidence="8">Flavanone 3-hydroxylase</fullName>
    </submittedName>
</protein>
<comment type="caution">
    <text evidence="8">The sequence shown here is derived from an EMBL/GenBank/DDBJ whole genome shotgun (WGS) entry which is preliminary data.</text>
</comment>
<keyword evidence="6" id="KW-0812">Transmembrane</keyword>
<dbReference type="InterPro" id="IPR005123">
    <property type="entry name" value="Oxoglu/Fe-dep_dioxygenase_dom"/>
</dbReference>
<dbReference type="InterPro" id="IPR044861">
    <property type="entry name" value="IPNS-like_FE2OG_OXY"/>
</dbReference>
<feature type="transmembrane region" description="Helical" evidence="6">
    <location>
        <begin position="338"/>
        <end position="356"/>
    </location>
</feature>
<dbReference type="GO" id="GO:0016705">
    <property type="term" value="F:oxidoreductase activity, acting on paired donors, with incorporation or reduction of molecular oxygen"/>
    <property type="evidence" value="ECO:0007669"/>
    <property type="project" value="UniProtKB-ARBA"/>
</dbReference>
<evidence type="ECO:0000313" key="9">
    <source>
        <dbReference type="Proteomes" id="UP000245207"/>
    </source>
</evidence>
<accession>A0A2U1L744</accession>
<gene>
    <name evidence="8" type="ORF">CTI12_AA523070</name>
</gene>
<dbReference type="Pfam" id="PF14226">
    <property type="entry name" value="DIOX_N"/>
    <property type="match status" value="1"/>
</dbReference>
<feature type="region of interest" description="Disordered" evidence="5">
    <location>
        <begin position="364"/>
        <end position="384"/>
    </location>
</feature>
<keyword evidence="6" id="KW-0472">Membrane</keyword>
<evidence type="ECO:0000256" key="3">
    <source>
        <dbReference type="ARBA" id="ARBA00023004"/>
    </source>
</evidence>
<dbReference type="PANTHER" id="PTHR47991">
    <property type="entry name" value="OXOGLUTARATE/IRON-DEPENDENT DIOXYGENASE"/>
    <property type="match status" value="1"/>
</dbReference>
<comment type="similarity">
    <text evidence="1 4">Belongs to the iron/ascorbate-dependent oxidoreductase family.</text>
</comment>
<feature type="domain" description="Fe2OG dioxygenase" evidence="7">
    <location>
        <begin position="159"/>
        <end position="261"/>
    </location>
</feature>
<reference evidence="8 9" key="1">
    <citation type="journal article" date="2018" name="Mol. Plant">
        <title>The genome of Artemisia annua provides insight into the evolution of Asteraceae family and artemisinin biosynthesis.</title>
        <authorList>
            <person name="Shen Q."/>
            <person name="Zhang L."/>
            <person name="Liao Z."/>
            <person name="Wang S."/>
            <person name="Yan T."/>
            <person name="Shi P."/>
            <person name="Liu M."/>
            <person name="Fu X."/>
            <person name="Pan Q."/>
            <person name="Wang Y."/>
            <person name="Lv Z."/>
            <person name="Lu X."/>
            <person name="Zhang F."/>
            <person name="Jiang W."/>
            <person name="Ma Y."/>
            <person name="Chen M."/>
            <person name="Hao X."/>
            <person name="Li L."/>
            <person name="Tang Y."/>
            <person name="Lv G."/>
            <person name="Zhou Y."/>
            <person name="Sun X."/>
            <person name="Brodelius P.E."/>
            <person name="Rose J.K.C."/>
            <person name="Tang K."/>
        </authorList>
    </citation>
    <scope>NUCLEOTIDE SEQUENCE [LARGE SCALE GENOMIC DNA]</scope>
    <source>
        <strain evidence="9">cv. Huhao1</strain>
        <tissue evidence="8">Leaf</tissue>
    </source>
</reference>
<feature type="compositionally biased region" description="Basic residues" evidence="5">
    <location>
        <begin position="374"/>
        <end position="384"/>
    </location>
</feature>
<dbReference type="AlphaFoldDB" id="A0A2U1L744"/>